<feature type="compositionally biased region" description="Low complexity" evidence="1">
    <location>
        <begin position="55"/>
        <end position="65"/>
    </location>
</feature>
<evidence type="ECO:0000256" key="1">
    <source>
        <dbReference type="SAM" id="MobiDB-lite"/>
    </source>
</evidence>
<dbReference type="EMBL" id="QGKW02001911">
    <property type="protein sequence ID" value="KAF2567238.1"/>
    <property type="molecule type" value="Genomic_DNA"/>
</dbReference>
<proteinExistence type="predicted"/>
<protein>
    <submittedName>
        <fullName evidence="2">Uncharacterized protein</fullName>
    </submittedName>
</protein>
<feature type="region of interest" description="Disordered" evidence="1">
    <location>
        <begin position="29"/>
        <end position="67"/>
    </location>
</feature>
<reference evidence="2" key="1">
    <citation type="submission" date="2019-12" db="EMBL/GenBank/DDBJ databases">
        <title>Genome sequencing and annotation of Brassica cretica.</title>
        <authorList>
            <person name="Studholme D.J."/>
            <person name="Sarris P.F."/>
        </authorList>
    </citation>
    <scope>NUCLEOTIDE SEQUENCE</scope>
    <source>
        <strain evidence="2">PFS-001/15</strain>
        <tissue evidence="2">Leaf</tissue>
    </source>
</reference>
<gene>
    <name evidence="2" type="ORF">F2Q68_00027750</name>
</gene>
<evidence type="ECO:0000313" key="3">
    <source>
        <dbReference type="Proteomes" id="UP000712281"/>
    </source>
</evidence>
<sequence length="99" mass="11129">MQRILSARRLSHSIIPQSCFLHRRWFSTSETDASSPPLSSAHQKIQTLEDKASSKSRSTASTTSSLNEQELAKFSAIADTCFELLRALRDLLLPYAFKN</sequence>
<evidence type="ECO:0000313" key="2">
    <source>
        <dbReference type="EMBL" id="KAF2567238.1"/>
    </source>
</evidence>
<name>A0A8S9IC24_BRACR</name>
<dbReference type="AlphaFoldDB" id="A0A8S9IC24"/>
<dbReference type="Proteomes" id="UP000712281">
    <property type="component" value="Unassembled WGS sequence"/>
</dbReference>
<organism evidence="2 3">
    <name type="scientific">Brassica cretica</name>
    <name type="common">Mustard</name>
    <dbReference type="NCBI Taxonomy" id="69181"/>
    <lineage>
        <taxon>Eukaryota</taxon>
        <taxon>Viridiplantae</taxon>
        <taxon>Streptophyta</taxon>
        <taxon>Embryophyta</taxon>
        <taxon>Tracheophyta</taxon>
        <taxon>Spermatophyta</taxon>
        <taxon>Magnoliopsida</taxon>
        <taxon>eudicotyledons</taxon>
        <taxon>Gunneridae</taxon>
        <taxon>Pentapetalae</taxon>
        <taxon>rosids</taxon>
        <taxon>malvids</taxon>
        <taxon>Brassicales</taxon>
        <taxon>Brassicaceae</taxon>
        <taxon>Brassiceae</taxon>
        <taxon>Brassica</taxon>
    </lineage>
</organism>
<accession>A0A8S9IC24</accession>
<comment type="caution">
    <text evidence="2">The sequence shown here is derived from an EMBL/GenBank/DDBJ whole genome shotgun (WGS) entry which is preliminary data.</text>
</comment>
<feature type="compositionally biased region" description="Polar residues" evidence="1">
    <location>
        <begin position="29"/>
        <end position="46"/>
    </location>
</feature>